<protein>
    <submittedName>
        <fullName evidence="1">Uncharacterized protein</fullName>
    </submittedName>
</protein>
<reference evidence="1 2" key="1">
    <citation type="submission" date="2020-09" db="EMBL/GenBank/DDBJ databases">
        <title>De no assembly of potato wild relative species, Solanum commersonii.</title>
        <authorList>
            <person name="Cho K."/>
        </authorList>
    </citation>
    <scope>NUCLEOTIDE SEQUENCE [LARGE SCALE GENOMIC DNA]</scope>
    <source>
        <strain evidence="1">LZ3.2</strain>
        <tissue evidence="1">Leaf</tissue>
    </source>
</reference>
<proteinExistence type="predicted"/>
<gene>
    <name evidence="1" type="ORF">H5410_051476</name>
</gene>
<accession>A0A9J5WY99</accession>
<name>A0A9J5WY99_SOLCO</name>
<dbReference type="Proteomes" id="UP000824120">
    <property type="component" value="Chromosome 10"/>
</dbReference>
<evidence type="ECO:0000313" key="2">
    <source>
        <dbReference type="Proteomes" id="UP000824120"/>
    </source>
</evidence>
<sequence length="110" mass="12749">SALLSSYKFSEIRVKSFDFLNKNVDSKCTYLRRWVVSNESICINKEFTYKALIGLTAGFTCDSLRDYGIEVWVVYVVGGWNMMKDVFVDVTRECRSCLLDSTLIVMIWVF</sequence>
<organism evidence="1 2">
    <name type="scientific">Solanum commersonii</name>
    <name type="common">Commerson's wild potato</name>
    <name type="synonym">Commerson's nightshade</name>
    <dbReference type="NCBI Taxonomy" id="4109"/>
    <lineage>
        <taxon>Eukaryota</taxon>
        <taxon>Viridiplantae</taxon>
        <taxon>Streptophyta</taxon>
        <taxon>Embryophyta</taxon>
        <taxon>Tracheophyta</taxon>
        <taxon>Spermatophyta</taxon>
        <taxon>Magnoliopsida</taxon>
        <taxon>eudicotyledons</taxon>
        <taxon>Gunneridae</taxon>
        <taxon>Pentapetalae</taxon>
        <taxon>asterids</taxon>
        <taxon>lamiids</taxon>
        <taxon>Solanales</taxon>
        <taxon>Solanaceae</taxon>
        <taxon>Solanoideae</taxon>
        <taxon>Solaneae</taxon>
        <taxon>Solanum</taxon>
    </lineage>
</organism>
<keyword evidence="2" id="KW-1185">Reference proteome</keyword>
<evidence type="ECO:0000313" key="1">
    <source>
        <dbReference type="EMBL" id="KAG5580849.1"/>
    </source>
</evidence>
<feature type="non-terminal residue" evidence="1">
    <location>
        <position position="1"/>
    </location>
</feature>
<dbReference type="AlphaFoldDB" id="A0A9J5WY99"/>
<comment type="caution">
    <text evidence="1">The sequence shown here is derived from an EMBL/GenBank/DDBJ whole genome shotgun (WGS) entry which is preliminary data.</text>
</comment>
<dbReference type="EMBL" id="JACXVP010000010">
    <property type="protein sequence ID" value="KAG5580849.1"/>
    <property type="molecule type" value="Genomic_DNA"/>
</dbReference>